<evidence type="ECO:0000313" key="5">
    <source>
        <dbReference type="EMBL" id="PFZ33353.1"/>
    </source>
</evidence>
<evidence type="ECO:0000313" key="9">
    <source>
        <dbReference type="Proteomes" id="UP000223311"/>
    </source>
</evidence>
<comment type="caution">
    <text evidence="2">The sequence shown here is derived from an EMBL/GenBank/DDBJ whole genome shotgun (WGS) entry which is preliminary data.</text>
</comment>
<gene>
    <name evidence="4" type="ORF">CN611_18630</name>
    <name evidence="3" type="ORF">CN694_21185</name>
    <name evidence="5" type="ORF">COL66_07300</name>
    <name evidence="2" type="ORF">COO17_30940</name>
</gene>
<protein>
    <submittedName>
        <fullName evidence="2">Uncharacterized protein</fullName>
    </submittedName>
</protein>
<dbReference type="AlphaFoldDB" id="A0A2A8AEN4"/>
<dbReference type="Proteomes" id="UP000220435">
    <property type="component" value="Unassembled WGS sequence"/>
</dbReference>
<accession>A0A2A8AEN4</accession>
<evidence type="ECO:0000313" key="3">
    <source>
        <dbReference type="EMBL" id="PEK22643.1"/>
    </source>
</evidence>
<dbReference type="EMBL" id="NUDL01000061">
    <property type="protein sequence ID" value="PEM53520.1"/>
    <property type="molecule type" value="Genomic_DNA"/>
</dbReference>
<sequence length="68" mass="8196">MNSSYPPFNIILNFHMFILNGILYNIIILYGKRVIYYDSQLFRIFIKNKGTGRLIELKSSVRIKRRRK</sequence>
<evidence type="ECO:0000313" key="6">
    <source>
        <dbReference type="Proteomes" id="UP000220111"/>
    </source>
</evidence>
<keyword evidence="1" id="KW-1133">Transmembrane helix</keyword>
<dbReference type="Proteomes" id="UP000220111">
    <property type="component" value="Unassembled WGS sequence"/>
</dbReference>
<feature type="transmembrane region" description="Helical" evidence="1">
    <location>
        <begin position="12"/>
        <end position="31"/>
    </location>
</feature>
<evidence type="ECO:0000313" key="8">
    <source>
        <dbReference type="Proteomes" id="UP000220621"/>
    </source>
</evidence>
<evidence type="ECO:0000313" key="7">
    <source>
        <dbReference type="Proteomes" id="UP000220435"/>
    </source>
</evidence>
<reference evidence="3 7" key="1">
    <citation type="submission" date="2017-09" db="EMBL/GenBank/DDBJ databases">
        <title>Large-scale bioinformatics analysis of Bacillus genomes uncovers conserved roles of natural products in bacterial physiology.</title>
        <authorList>
            <consortium name="Agbiome Team Llc"/>
            <person name="Bleich R.M."/>
            <person name="Kirk G.J."/>
            <person name="Santa Maria K.C."/>
            <person name="Allen S.E."/>
            <person name="Farag S."/>
            <person name="Shank E.A."/>
            <person name="Bowers A."/>
        </authorList>
    </citation>
    <scope>NUCLEOTIDE SEQUENCE [LARGE SCALE GENOMIC DNA]</scope>
    <source>
        <strain evidence="3 7">AFS000414</strain>
    </source>
</reference>
<evidence type="ECO:0000313" key="2">
    <source>
        <dbReference type="EMBL" id="PDY32368.1"/>
    </source>
</evidence>
<keyword evidence="1" id="KW-0812">Transmembrane</keyword>
<dbReference type="EMBL" id="NVPQ01000238">
    <property type="protein sequence ID" value="PDY32368.1"/>
    <property type="molecule type" value="Genomic_DNA"/>
</dbReference>
<dbReference type="EMBL" id="NUFG01000015">
    <property type="protein sequence ID" value="PEK22643.1"/>
    <property type="molecule type" value="Genomic_DNA"/>
</dbReference>
<keyword evidence="1" id="KW-0472">Membrane</keyword>
<reference evidence="6 8" key="2">
    <citation type="submission" date="2017-09" db="EMBL/GenBank/DDBJ databases">
        <title>Large-scale bioinformatics analysis of Bacillus genomes uncovers conserved roles of natural products in bacterial physiology.</title>
        <authorList>
            <consortium name="Agbiome Team Llc"/>
            <person name="Bleich R.M."/>
            <person name="Grubbs K.J."/>
            <person name="Santa Maria K.C."/>
            <person name="Allen S.E."/>
            <person name="Farag S."/>
            <person name="Shank E.A."/>
            <person name="Bowers A."/>
        </authorList>
    </citation>
    <scope>NUCLEOTIDE SEQUENCE [LARGE SCALE GENOMIC DNA]</scope>
    <source>
        <strain evidence="4 8">AFS010764</strain>
        <strain evidence="5 9">AFS080080</strain>
        <strain evidence="2 6">AFS098222</strain>
    </source>
</reference>
<dbReference type="Proteomes" id="UP000220621">
    <property type="component" value="Unassembled WGS sequence"/>
</dbReference>
<name>A0A2A8AEN4_9BACI</name>
<dbReference type="EMBL" id="NVGE01000005">
    <property type="protein sequence ID" value="PFZ33353.1"/>
    <property type="molecule type" value="Genomic_DNA"/>
</dbReference>
<proteinExistence type="predicted"/>
<dbReference type="Proteomes" id="UP000223311">
    <property type="component" value="Unassembled WGS sequence"/>
</dbReference>
<organism evidence="2 6">
    <name type="scientific">Bacillus wiedmannii</name>
    <dbReference type="NCBI Taxonomy" id="1890302"/>
    <lineage>
        <taxon>Bacteria</taxon>
        <taxon>Bacillati</taxon>
        <taxon>Bacillota</taxon>
        <taxon>Bacilli</taxon>
        <taxon>Bacillales</taxon>
        <taxon>Bacillaceae</taxon>
        <taxon>Bacillus</taxon>
        <taxon>Bacillus cereus group</taxon>
    </lineage>
</organism>
<evidence type="ECO:0000313" key="4">
    <source>
        <dbReference type="EMBL" id="PEM53520.1"/>
    </source>
</evidence>
<evidence type="ECO:0000256" key="1">
    <source>
        <dbReference type="SAM" id="Phobius"/>
    </source>
</evidence>